<dbReference type="OrthoDB" id="1047367at2759"/>
<dbReference type="Gene3D" id="2.40.400.10">
    <property type="entry name" value="Acetoacetate decarboxylase-like"/>
    <property type="match status" value="1"/>
</dbReference>
<evidence type="ECO:0000256" key="5">
    <source>
        <dbReference type="ARBA" id="ARBA00023033"/>
    </source>
</evidence>
<dbReference type="GO" id="GO:0004497">
    <property type="term" value="F:monooxygenase activity"/>
    <property type="evidence" value="ECO:0007669"/>
    <property type="project" value="UniProtKB-KW"/>
</dbReference>
<sequence>MNDHTRLKVLVVGSELEALITAAALQKHGHIVHLFAEDVCNARGHSGIVHVTPNAQEVLQRLGICIDADITTPIAEVEERSSCQKISMVDEAQIWIRPWVLVQETQLRRILLAQISTETESMVKVEINTAEIRELNLEETTLTTNNGILISGDVIIGADGTRSPVRIKSGERFDDENATAVCIAQARIDKDQFNLHIDPQQSRGSSQIVIGSDCNGSRLVAVTAPDSSCYDLVSLRGAEVVGNVGFDLPERSKRTEASEQRTDIMDMAGSSVKREQLSRTIPLFTHTGTSWALVGGASCPIVPLLGLDTSHAIEDAAALAVVLSDLDSRNDIPDRLQLYGSIRQDRVTEMQEFSFDFSLGMTPSDVGIKPYLSKFFSHNEYDHTVQRLRSYKWSLRPDLYWRMPVDFGPLPGPRQRHNGDGFTAQHSSFRSAIVRFKTERSLLPNLLPLDRRNFRFGTAGTVAYASFMQHTFSNLDWLGGGGYHLLGFYIHGVEHVSSSGEVLTGTYIPVLFESLADPILSGREELGMAKLFASIDVHRRAESLSANASWQGAVWGNFAWTGLKELDLPEEAPSAAKAEDGVLCYKVMPRVGKRSDEPAQPPDADYPVLIPSVDKSCKPIIDRMWKARDATVHLDKLDWQALPTMHHIIERLQELPILEVVDARVLEGRGVSSAPLTRVID</sequence>
<reference evidence="7" key="1">
    <citation type="journal article" date="2020" name="Stud. Mycol.">
        <title>101 Dothideomycetes genomes: a test case for predicting lifestyles and emergence of pathogens.</title>
        <authorList>
            <person name="Haridas S."/>
            <person name="Albert R."/>
            <person name="Binder M."/>
            <person name="Bloem J."/>
            <person name="Labutti K."/>
            <person name="Salamov A."/>
            <person name="Andreopoulos B."/>
            <person name="Baker S."/>
            <person name="Barry K."/>
            <person name="Bills G."/>
            <person name="Bluhm B."/>
            <person name="Cannon C."/>
            <person name="Castanera R."/>
            <person name="Culley D."/>
            <person name="Daum C."/>
            <person name="Ezra D."/>
            <person name="Gonzalez J."/>
            <person name="Henrissat B."/>
            <person name="Kuo A."/>
            <person name="Liang C."/>
            <person name="Lipzen A."/>
            <person name="Lutzoni F."/>
            <person name="Magnuson J."/>
            <person name="Mondo S."/>
            <person name="Nolan M."/>
            <person name="Ohm R."/>
            <person name="Pangilinan J."/>
            <person name="Park H.-J."/>
            <person name="Ramirez L."/>
            <person name="Alfaro M."/>
            <person name="Sun H."/>
            <person name="Tritt A."/>
            <person name="Yoshinaga Y."/>
            <person name="Zwiers L.-H."/>
            <person name="Turgeon B."/>
            <person name="Goodwin S."/>
            <person name="Spatafora J."/>
            <person name="Crous P."/>
            <person name="Grigoriev I."/>
        </authorList>
    </citation>
    <scope>NUCLEOTIDE SEQUENCE</scope>
    <source>
        <strain evidence="7">ATCC 36951</strain>
    </source>
</reference>
<evidence type="ECO:0000256" key="1">
    <source>
        <dbReference type="ARBA" id="ARBA00007992"/>
    </source>
</evidence>
<dbReference type="GO" id="GO:0071949">
    <property type="term" value="F:FAD binding"/>
    <property type="evidence" value="ECO:0007669"/>
    <property type="project" value="InterPro"/>
</dbReference>
<evidence type="ECO:0000256" key="3">
    <source>
        <dbReference type="ARBA" id="ARBA00022827"/>
    </source>
</evidence>
<evidence type="ECO:0000313" key="8">
    <source>
        <dbReference type="Proteomes" id="UP000799537"/>
    </source>
</evidence>
<dbReference type="InterPro" id="IPR036188">
    <property type="entry name" value="FAD/NAD-bd_sf"/>
</dbReference>
<evidence type="ECO:0000256" key="4">
    <source>
        <dbReference type="ARBA" id="ARBA00023002"/>
    </source>
</evidence>
<feature type="domain" description="FAD-binding" evidence="6">
    <location>
        <begin position="7"/>
        <end position="179"/>
    </location>
</feature>
<dbReference type="InterPro" id="IPR002938">
    <property type="entry name" value="FAD-bd"/>
</dbReference>
<accession>A0A6A6BVX1</accession>
<name>A0A6A6BVX1_ZASCE</name>
<evidence type="ECO:0000259" key="6">
    <source>
        <dbReference type="Pfam" id="PF01494"/>
    </source>
</evidence>
<dbReference type="SUPFAM" id="SSF160104">
    <property type="entry name" value="Acetoacetate decarboxylase-like"/>
    <property type="match status" value="1"/>
</dbReference>
<keyword evidence="8" id="KW-1185">Reference proteome</keyword>
<dbReference type="Gene3D" id="3.50.50.60">
    <property type="entry name" value="FAD/NAD(P)-binding domain"/>
    <property type="match status" value="1"/>
</dbReference>
<organism evidence="7 8">
    <name type="scientific">Zasmidium cellare ATCC 36951</name>
    <dbReference type="NCBI Taxonomy" id="1080233"/>
    <lineage>
        <taxon>Eukaryota</taxon>
        <taxon>Fungi</taxon>
        <taxon>Dikarya</taxon>
        <taxon>Ascomycota</taxon>
        <taxon>Pezizomycotina</taxon>
        <taxon>Dothideomycetes</taxon>
        <taxon>Dothideomycetidae</taxon>
        <taxon>Mycosphaerellales</taxon>
        <taxon>Mycosphaerellaceae</taxon>
        <taxon>Zasmidium</taxon>
    </lineage>
</organism>
<dbReference type="EMBL" id="ML993647">
    <property type="protein sequence ID" value="KAF2158855.1"/>
    <property type="molecule type" value="Genomic_DNA"/>
</dbReference>
<dbReference type="InterPro" id="IPR010451">
    <property type="entry name" value="Acetoacetate_decarboxylase"/>
</dbReference>
<dbReference type="Proteomes" id="UP000799537">
    <property type="component" value="Unassembled WGS sequence"/>
</dbReference>
<dbReference type="InterPro" id="IPR023375">
    <property type="entry name" value="ADC_dom_sf"/>
</dbReference>
<dbReference type="PRINTS" id="PR00420">
    <property type="entry name" value="RNGMNOXGNASE"/>
</dbReference>
<evidence type="ECO:0000313" key="7">
    <source>
        <dbReference type="EMBL" id="KAF2158855.1"/>
    </source>
</evidence>
<dbReference type="GeneID" id="54564125"/>
<protein>
    <recommendedName>
        <fullName evidence="6">FAD-binding domain-containing protein</fullName>
    </recommendedName>
</protein>
<dbReference type="Pfam" id="PF01494">
    <property type="entry name" value="FAD_binding_3"/>
    <property type="match status" value="1"/>
</dbReference>
<evidence type="ECO:0000256" key="2">
    <source>
        <dbReference type="ARBA" id="ARBA00022630"/>
    </source>
</evidence>
<dbReference type="InterPro" id="IPR050493">
    <property type="entry name" value="FAD-dep_Monooxygenase_BioMet"/>
</dbReference>
<keyword evidence="2" id="KW-0285">Flavoprotein</keyword>
<keyword evidence="5" id="KW-0503">Monooxygenase</keyword>
<dbReference type="AlphaFoldDB" id="A0A6A6BVX1"/>
<comment type="similarity">
    <text evidence="1">Belongs to the paxM FAD-dependent monooxygenase family.</text>
</comment>
<proteinExistence type="inferred from homology"/>
<dbReference type="SUPFAM" id="SSF51905">
    <property type="entry name" value="FAD/NAD(P)-binding domain"/>
    <property type="match status" value="1"/>
</dbReference>
<gene>
    <name evidence="7" type="ORF">M409DRAFT_38052</name>
</gene>
<dbReference type="RefSeq" id="XP_033659744.1">
    <property type="nucleotide sequence ID" value="XM_033810853.1"/>
</dbReference>
<keyword evidence="4" id="KW-0560">Oxidoreductase</keyword>
<dbReference type="PANTHER" id="PTHR13789">
    <property type="entry name" value="MONOOXYGENASE"/>
    <property type="match status" value="1"/>
</dbReference>
<dbReference type="Pfam" id="PF06314">
    <property type="entry name" value="ADC"/>
    <property type="match status" value="1"/>
</dbReference>
<dbReference type="PANTHER" id="PTHR13789:SF261">
    <property type="entry name" value="HYDROXYLASE, PUTATIVE (AFU_ORTHOLOGUE AFUA_7G00590)-RELATED"/>
    <property type="match status" value="1"/>
</dbReference>
<keyword evidence="3" id="KW-0274">FAD</keyword>
<dbReference type="GO" id="GO:0016829">
    <property type="term" value="F:lyase activity"/>
    <property type="evidence" value="ECO:0007669"/>
    <property type="project" value="InterPro"/>
</dbReference>